<dbReference type="InterPro" id="IPR057216">
    <property type="entry name" value="DUF7894"/>
</dbReference>
<dbReference type="Pfam" id="PF25428">
    <property type="entry name" value="DUF7894"/>
    <property type="match status" value="1"/>
</dbReference>
<keyword evidence="3" id="KW-1185">Reference proteome</keyword>
<accession>A0AAV1DEY6</accession>
<evidence type="ECO:0000259" key="1">
    <source>
        <dbReference type="Pfam" id="PF25428"/>
    </source>
</evidence>
<dbReference type="AlphaFoldDB" id="A0AAV1DEY6"/>
<dbReference type="Proteomes" id="UP001161247">
    <property type="component" value="Chromosome 5"/>
</dbReference>
<evidence type="ECO:0000313" key="3">
    <source>
        <dbReference type="Proteomes" id="UP001161247"/>
    </source>
</evidence>
<organism evidence="2 3">
    <name type="scientific">Oldenlandia corymbosa var. corymbosa</name>
    <dbReference type="NCBI Taxonomy" id="529605"/>
    <lineage>
        <taxon>Eukaryota</taxon>
        <taxon>Viridiplantae</taxon>
        <taxon>Streptophyta</taxon>
        <taxon>Embryophyta</taxon>
        <taxon>Tracheophyta</taxon>
        <taxon>Spermatophyta</taxon>
        <taxon>Magnoliopsida</taxon>
        <taxon>eudicotyledons</taxon>
        <taxon>Gunneridae</taxon>
        <taxon>Pentapetalae</taxon>
        <taxon>asterids</taxon>
        <taxon>lamiids</taxon>
        <taxon>Gentianales</taxon>
        <taxon>Rubiaceae</taxon>
        <taxon>Rubioideae</taxon>
        <taxon>Spermacoceae</taxon>
        <taxon>Hedyotis-Oldenlandia complex</taxon>
        <taxon>Oldenlandia</taxon>
    </lineage>
</organism>
<protein>
    <submittedName>
        <fullName evidence="2">OLC1v1005606C1</fullName>
    </submittedName>
</protein>
<proteinExistence type="predicted"/>
<name>A0AAV1DEY6_OLDCO</name>
<evidence type="ECO:0000313" key="2">
    <source>
        <dbReference type="EMBL" id="CAI9106447.1"/>
    </source>
</evidence>
<reference evidence="2" key="1">
    <citation type="submission" date="2023-03" db="EMBL/GenBank/DDBJ databases">
        <authorList>
            <person name="Julca I."/>
        </authorList>
    </citation>
    <scope>NUCLEOTIDE SEQUENCE</scope>
</reference>
<sequence length="237" mass="26285">MKVARKVILLFKDGSSGGGESFADALQPNPNSKIQRLEDSFELSLEKYGIKDQKASGNVFQFVNADGVVEVSIFLLDNYATPLLACALNEVFAAILGEDPSNIPTLVVPFLVEASKLKFENKNSKITDTSLYGWRFGPVNDSTQAIVSKIQTPPEMQINHEQLACMLHLVRLLDVPTFVLVGKFSLRSPSNESLQVINEIGDYVAKFSSLSFIKERVKWSPPKSSKIDEEPWRALYG</sequence>
<gene>
    <name evidence="2" type="ORF">OLC1_LOCUS14942</name>
</gene>
<feature type="domain" description="DUF7894" evidence="1">
    <location>
        <begin position="1"/>
        <end position="237"/>
    </location>
</feature>
<dbReference type="PANTHER" id="PTHR37221:SF1">
    <property type="entry name" value="OS02G0582400 PROTEIN"/>
    <property type="match status" value="1"/>
</dbReference>
<dbReference type="EMBL" id="OX459122">
    <property type="protein sequence ID" value="CAI9106447.1"/>
    <property type="molecule type" value="Genomic_DNA"/>
</dbReference>
<dbReference type="PANTHER" id="PTHR37221">
    <property type="entry name" value="OS02G0582400 PROTEIN"/>
    <property type="match status" value="1"/>
</dbReference>